<evidence type="ECO:0000256" key="4">
    <source>
        <dbReference type="SAM" id="Phobius"/>
    </source>
</evidence>
<evidence type="ECO:0000313" key="5">
    <source>
        <dbReference type="EMBL" id="MBF9233818.1"/>
    </source>
</evidence>
<dbReference type="PANTHER" id="PTHR43391">
    <property type="entry name" value="RETINOL DEHYDROGENASE-RELATED"/>
    <property type="match status" value="1"/>
</dbReference>
<accession>A0A931BPS0</accession>
<evidence type="ECO:0000256" key="2">
    <source>
        <dbReference type="ARBA" id="ARBA00023002"/>
    </source>
</evidence>
<dbReference type="EMBL" id="JADQDO010000004">
    <property type="protein sequence ID" value="MBF9233818.1"/>
    <property type="molecule type" value="Genomic_DNA"/>
</dbReference>
<evidence type="ECO:0000256" key="3">
    <source>
        <dbReference type="SAM" id="MobiDB-lite"/>
    </source>
</evidence>
<dbReference type="GO" id="GO:0016491">
    <property type="term" value="F:oxidoreductase activity"/>
    <property type="evidence" value="ECO:0007669"/>
    <property type="project" value="UniProtKB-KW"/>
</dbReference>
<dbReference type="PANTHER" id="PTHR43391:SF82">
    <property type="entry name" value="OXIDOREDUCTASE SADH-RELATED"/>
    <property type="match status" value="1"/>
</dbReference>
<gene>
    <name evidence="5" type="ORF">I2H38_10565</name>
</gene>
<feature type="transmembrane region" description="Helical" evidence="4">
    <location>
        <begin position="208"/>
        <end position="230"/>
    </location>
</feature>
<keyword evidence="4" id="KW-0472">Membrane</keyword>
<dbReference type="Gene3D" id="3.40.50.720">
    <property type="entry name" value="NAD(P)-binding Rossmann-like Domain"/>
    <property type="match status" value="1"/>
</dbReference>
<evidence type="ECO:0000313" key="6">
    <source>
        <dbReference type="Proteomes" id="UP000599312"/>
    </source>
</evidence>
<reference evidence="5" key="1">
    <citation type="submission" date="2020-11" db="EMBL/GenBank/DDBJ databases">
        <authorList>
            <person name="Kim M.K."/>
        </authorList>
    </citation>
    <scope>NUCLEOTIDE SEQUENCE</scope>
    <source>
        <strain evidence="5">BT350</strain>
    </source>
</reference>
<keyword evidence="4" id="KW-0812">Transmembrane</keyword>
<proteinExistence type="inferred from homology"/>
<evidence type="ECO:0000256" key="1">
    <source>
        <dbReference type="ARBA" id="ARBA00006484"/>
    </source>
</evidence>
<dbReference type="SUPFAM" id="SSF51735">
    <property type="entry name" value="NAD(P)-binding Rossmann-fold domains"/>
    <property type="match status" value="1"/>
</dbReference>
<organism evidence="5 6">
    <name type="scientific">Microvirga alba</name>
    <dbReference type="NCBI Taxonomy" id="2791025"/>
    <lineage>
        <taxon>Bacteria</taxon>
        <taxon>Pseudomonadati</taxon>
        <taxon>Pseudomonadota</taxon>
        <taxon>Alphaproteobacteria</taxon>
        <taxon>Hyphomicrobiales</taxon>
        <taxon>Methylobacteriaceae</taxon>
        <taxon>Microvirga</taxon>
    </lineage>
</organism>
<keyword evidence="2" id="KW-0560">Oxidoreductase</keyword>
<feature type="compositionally biased region" description="Basic and acidic residues" evidence="3">
    <location>
        <begin position="266"/>
        <end position="278"/>
    </location>
</feature>
<name>A0A931BPS0_9HYPH</name>
<dbReference type="Pfam" id="PF00106">
    <property type="entry name" value="adh_short"/>
    <property type="match status" value="1"/>
</dbReference>
<sequence length="278" mass="30035">MTHRMPLSLKPIEEQIVVIAGASSDVGMATARLLASRGVRGLVLTDSDPAALRRISDEVSRAGSRALAISADVNRRDDLERVAKLAIDAFGRFDTWIDDRNAMMGLAVAVHHLRKWGGGIVAIGRSASGKDHIDRLRMRLRRAGAPVSITLVTAPFLSRLATKPQPIRDPHLAAGAIVFATENPRREIDLGRPPRGLGLLRRAQRHPYATGALLAGIGAALAAFLMPKVANRSRPRPRRTVEPEKAVTRQAGNGEHKTTLGPGHVSQRDGSERRPPAH</sequence>
<dbReference type="InterPro" id="IPR036291">
    <property type="entry name" value="NAD(P)-bd_dom_sf"/>
</dbReference>
<feature type="region of interest" description="Disordered" evidence="3">
    <location>
        <begin position="231"/>
        <end position="278"/>
    </location>
</feature>
<comment type="similarity">
    <text evidence="1">Belongs to the short-chain dehydrogenases/reductases (SDR) family.</text>
</comment>
<keyword evidence="6" id="KW-1185">Reference proteome</keyword>
<comment type="caution">
    <text evidence="5">The sequence shown here is derived from an EMBL/GenBank/DDBJ whole genome shotgun (WGS) entry which is preliminary data.</text>
</comment>
<dbReference type="RefSeq" id="WP_196271811.1">
    <property type="nucleotide sequence ID" value="NZ_JADQDO010000004.1"/>
</dbReference>
<keyword evidence="4" id="KW-1133">Transmembrane helix</keyword>
<dbReference type="Proteomes" id="UP000599312">
    <property type="component" value="Unassembled WGS sequence"/>
</dbReference>
<dbReference type="InterPro" id="IPR002347">
    <property type="entry name" value="SDR_fam"/>
</dbReference>
<protein>
    <submittedName>
        <fullName evidence="5">SDR family NAD(P)-dependent oxidoreductase</fullName>
    </submittedName>
</protein>
<dbReference type="AlphaFoldDB" id="A0A931BPS0"/>